<feature type="repeat" description="ANK" evidence="3">
    <location>
        <begin position="1"/>
        <end position="23"/>
    </location>
</feature>
<protein>
    <submittedName>
        <fullName evidence="4">Ankyrin repeat-containing domain protein</fullName>
    </submittedName>
</protein>
<organism evidence="4 5">
    <name type="scientific">Lentinula lateritia</name>
    <dbReference type="NCBI Taxonomy" id="40482"/>
    <lineage>
        <taxon>Eukaryota</taxon>
        <taxon>Fungi</taxon>
        <taxon>Dikarya</taxon>
        <taxon>Basidiomycota</taxon>
        <taxon>Agaricomycotina</taxon>
        <taxon>Agaricomycetes</taxon>
        <taxon>Agaricomycetidae</taxon>
        <taxon>Agaricales</taxon>
        <taxon>Marasmiineae</taxon>
        <taxon>Omphalotaceae</taxon>
        <taxon>Lentinula</taxon>
    </lineage>
</organism>
<gene>
    <name evidence="4" type="ORF">C8R41DRAFT_736227</name>
</gene>
<dbReference type="PROSITE" id="PS50297">
    <property type="entry name" value="ANK_REP_REGION"/>
    <property type="match status" value="3"/>
</dbReference>
<evidence type="ECO:0000313" key="5">
    <source>
        <dbReference type="Proteomes" id="UP001150217"/>
    </source>
</evidence>
<feature type="non-terminal residue" evidence="4">
    <location>
        <position position="1"/>
    </location>
</feature>
<keyword evidence="2 3" id="KW-0040">ANK repeat</keyword>
<proteinExistence type="predicted"/>
<feature type="repeat" description="ANK" evidence="3">
    <location>
        <begin position="35"/>
        <end position="57"/>
    </location>
</feature>
<name>A0ABQ8VQH4_9AGAR</name>
<sequence>LGRSPLSLASLNGHLNVVKTLLSLKDLHINSTDKSGLTPLFHAASSGHLEIVRLLLKQQDLEVWSLNYQGQSVLTQVAKQGHVDVLSLLLAHSGSSSMVDLKDGDFRTPLSYAAQHGRTEVVRRLLE</sequence>
<dbReference type="Gene3D" id="1.25.40.20">
    <property type="entry name" value="Ankyrin repeat-containing domain"/>
    <property type="match status" value="1"/>
</dbReference>
<evidence type="ECO:0000256" key="2">
    <source>
        <dbReference type="ARBA" id="ARBA00023043"/>
    </source>
</evidence>
<evidence type="ECO:0000256" key="1">
    <source>
        <dbReference type="ARBA" id="ARBA00022737"/>
    </source>
</evidence>
<dbReference type="EMBL" id="JANVFT010000014">
    <property type="protein sequence ID" value="KAJ4498624.1"/>
    <property type="molecule type" value="Genomic_DNA"/>
</dbReference>
<keyword evidence="1" id="KW-0677">Repeat</keyword>
<dbReference type="InterPro" id="IPR002110">
    <property type="entry name" value="Ankyrin_rpt"/>
</dbReference>
<dbReference type="PANTHER" id="PTHR24173">
    <property type="entry name" value="ANKYRIN REPEAT CONTAINING"/>
    <property type="match status" value="1"/>
</dbReference>
<comment type="caution">
    <text evidence="4">The sequence shown here is derived from an EMBL/GenBank/DDBJ whole genome shotgun (WGS) entry which is preliminary data.</text>
</comment>
<reference evidence="4" key="1">
    <citation type="submission" date="2022-08" db="EMBL/GenBank/DDBJ databases">
        <title>A Global Phylogenomic Analysis of the Shiitake Genus Lentinula.</title>
        <authorList>
            <consortium name="DOE Joint Genome Institute"/>
            <person name="Sierra-Patev S."/>
            <person name="Min B."/>
            <person name="Naranjo-Ortiz M."/>
            <person name="Looney B."/>
            <person name="Konkel Z."/>
            <person name="Slot J.C."/>
            <person name="Sakamoto Y."/>
            <person name="Steenwyk J.L."/>
            <person name="Rokas A."/>
            <person name="Carro J."/>
            <person name="Camarero S."/>
            <person name="Ferreira P."/>
            <person name="Molpeceres G."/>
            <person name="Ruiz-Duenas F.J."/>
            <person name="Serrano A."/>
            <person name="Henrissat B."/>
            <person name="Drula E."/>
            <person name="Hughes K.W."/>
            <person name="Mata J.L."/>
            <person name="Ishikawa N.K."/>
            <person name="Vargas-Isla R."/>
            <person name="Ushijima S."/>
            <person name="Smith C.A."/>
            <person name="Ahrendt S."/>
            <person name="Andreopoulos W."/>
            <person name="He G."/>
            <person name="Labutti K."/>
            <person name="Lipzen A."/>
            <person name="Ng V."/>
            <person name="Riley R."/>
            <person name="Sandor L."/>
            <person name="Barry K."/>
            <person name="Martinez A.T."/>
            <person name="Xiao Y."/>
            <person name="Gibbons J.G."/>
            <person name="Terashima K."/>
            <person name="Grigoriev I.V."/>
            <person name="Hibbett D.S."/>
        </authorList>
    </citation>
    <scope>NUCLEOTIDE SEQUENCE</scope>
    <source>
        <strain evidence="4">RHP3577 ss4</strain>
    </source>
</reference>
<dbReference type="SMART" id="SM00248">
    <property type="entry name" value="ANK"/>
    <property type="match status" value="3"/>
</dbReference>
<accession>A0ABQ8VQH4</accession>
<feature type="non-terminal residue" evidence="4">
    <location>
        <position position="127"/>
    </location>
</feature>
<dbReference type="InterPro" id="IPR036770">
    <property type="entry name" value="Ankyrin_rpt-contain_sf"/>
</dbReference>
<dbReference type="Proteomes" id="UP001150217">
    <property type="component" value="Unassembled WGS sequence"/>
</dbReference>
<feature type="repeat" description="ANK" evidence="3">
    <location>
        <begin position="105"/>
        <end position="127"/>
    </location>
</feature>
<dbReference type="SUPFAM" id="SSF48403">
    <property type="entry name" value="Ankyrin repeat"/>
    <property type="match status" value="1"/>
</dbReference>
<dbReference type="Pfam" id="PF12796">
    <property type="entry name" value="Ank_2"/>
    <property type="match status" value="2"/>
</dbReference>
<dbReference type="PANTHER" id="PTHR24173:SF74">
    <property type="entry name" value="ANKYRIN REPEAT DOMAIN-CONTAINING PROTEIN 16"/>
    <property type="match status" value="1"/>
</dbReference>
<evidence type="ECO:0000256" key="3">
    <source>
        <dbReference type="PROSITE-ProRule" id="PRU00023"/>
    </source>
</evidence>
<dbReference type="PROSITE" id="PS50088">
    <property type="entry name" value="ANK_REPEAT"/>
    <property type="match status" value="3"/>
</dbReference>
<evidence type="ECO:0000313" key="4">
    <source>
        <dbReference type="EMBL" id="KAJ4498624.1"/>
    </source>
</evidence>
<keyword evidence="5" id="KW-1185">Reference proteome</keyword>